<dbReference type="PANTHER" id="PTHR43711">
    <property type="entry name" value="TWO-COMPONENT HISTIDINE KINASE"/>
    <property type="match status" value="1"/>
</dbReference>
<feature type="domain" description="Histidine kinase" evidence="9">
    <location>
        <begin position="477"/>
        <end position="694"/>
    </location>
</feature>
<keyword evidence="13" id="KW-1185">Reference proteome</keyword>
<feature type="domain" description="PAC" evidence="11">
    <location>
        <begin position="287"/>
        <end position="338"/>
    </location>
</feature>
<keyword evidence="3" id="KW-0597">Phosphoprotein</keyword>
<dbReference type="InterPro" id="IPR050736">
    <property type="entry name" value="Sensor_HK_Regulatory"/>
</dbReference>
<dbReference type="PROSITE" id="PS50112">
    <property type="entry name" value="PAS"/>
    <property type="match status" value="1"/>
</dbReference>
<dbReference type="Gene3D" id="1.10.287.130">
    <property type="match status" value="1"/>
</dbReference>
<dbReference type="InterPro" id="IPR035965">
    <property type="entry name" value="PAS-like_dom_sf"/>
</dbReference>
<dbReference type="Gene3D" id="3.30.565.10">
    <property type="entry name" value="Histidine kinase-like ATPase, C-terminal domain"/>
    <property type="match status" value="1"/>
</dbReference>
<dbReference type="CDD" id="cd00082">
    <property type="entry name" value="HisKA"/>
    <property type="match status" value="1"/>
</dbReference>
<feature type="domain" description="PAC" evidence="11">
    <location>
        <begin position="157"/>
        <end position="211"/>
    </location>
</feature>
<dbReference type="CDD" id="cd00130">
    <property type="entry name" value="PAS"/>
    <property type="match status" value="1"/>
</dbReference>
<evidence type="ECO:0000256" key="2">
    <source>
        <dbReference type="ARBA" id="ARBA00012438"/>
    </source>
</evidence>
<feature type="domain" description="PAS" evidence="10">
    <location>
        <begin position="85"/>
        <end position="156"/>
    </location>
</feature>
<dbReference type="PROSITE" id="PS50113">
    <property type="entry name" value="PAC"/>
    <property type="match status" value="2"/>
</dbReference>
<dbReference type="Pfam" id="PF13426">
    <property type="entry name" value="PAS_9"/>
    <property type="match status" value="2"/>
</dbReference>
<feature type="region of interest" description="Disordered" evidence="7">
    <location>
        <begin position="699"/>
        <end position="727"/>
    </location>
</feature>
<dbReference type="SUPFAM" id="SSF55874">
    <property type="entry name" value="ATPase domain of HSP90 chaperone/DNA topoisomerase II/histidine kinase"/>
    <property type="match status" value="1"/>
</dbReference>
<dbReference type="Pfam" id="PF00512">
    <property type="entry name" value="HisKA"/>
    <property type="match status" value="1"/>
</dbReference>
<keyword evidence="5" id="KW-0418">Kinase</keyword>
<evidence type="ECO:0000256" key="8">
    <source>
        <dbReference type="SAM" id="Phobius"/>
    </source>
</evidence>
<dbReference type="Pfam" id="PF12860">
    <property type="entry name" value="PAS_7"/>
    <property type="match status" value="1"/>
</dbReference>
<evidence type="ECO:0000256" key="5">
    <source>
        <dbReference type="ARBA" id="ARBA00022777"/>
    </source>
</evidence>
<dbReference type="OrthoDB" id="5519028at2"/>
<feature type="transmembrane region" description="Helical" evidence="8">
    <location>
        <begin position="44"/>
        <end position="65"/>
    </location>
</feature>
<dbReference type="EMBL" id="BJCL01000002">
    <property type="protein sequence ID" value="GCL61999.1"/>
    <property type="molecule type" value="Genomic_DNA"/>
</dbReference>
<dbReference type="InterPro" id="IPR000014">
    <property type="entry name" value="PAS"/>
</dbReference>
<evidence type="ECO:0000259" key="11">
    <source>
        <dbReference type="PROSITE" id="PS50113"/>
    </source>
</evidence>
<dbReference type="SUPFAM" id="SSF55785">
    <property type="entry name" value="PYP-like sensor domain (PAS domain)"/>
    <property type="match status" value="3"/>
</dbReference>
<dbReference type="PRINTS" id="PR00344">
    <property type="entry name" value="BCTRLSENSOR"/>
</dbReference>
<name>A0A480AJT9_9BURK</name>
<sequence>MRAWIDRHLHRLPWLVFGGGLALDVLTLWLFHQGSSVLEATVRGAWPALFFLCGLLASTLLALLLHWQITSRRRAEAAAQGMSADLELLALVAHSTTNTVLVTDLQGRITWVNNACETITGYSRAELMGKTPGAMLQCEASDRTTRLRIRQALATGQPFRGDILNRSKSGRLYWINLDIQLLRDAGGRHVGFIGINSDVTERRQTEQALRVSQAFLHNTGRIAGVGGWELDLDTGLLQWTEQACHILEAAPGHHPSAADCIALVAPEARSQVQQLLAEGLERAGTGWDVQLPVITFGGKRIWVQLVAEGEFGDHGLVRIVGALQDITVRRQLETEMRRSEALLRGAMETIDEAFVLFDPADRLVFCNDRYRQVHGVSAHLLKPGTPFETILRHGAEQGLYGKLDMPLDDWMAERLARHRQGNLTTTLHLGDGRVMRLLNRRMPDGHLVGFRFDITDLTRATEAAERANRAKGEFINTVSHELRTPLQSVIGFSELGKAFAQGQAPFDAMFDDIHAGGQRMLTLVNALLDVSKIDGSPGALSLHRSDLFALAAGVVRELGPLGDKRGVQLRLPDPLPPLPARVDGFRMQQVLRNVLANALRFAPEGSDIELTGDDLGSEGVLLEVRDHGPGIPPDELETIFDAFVQSSRTRDGSGGTGLGLTICRKIMTAHGGIILATNAHDGGACIRLWLPAAAALVQPARPAADQSPAGTRPAPPSTTPLPAEALP</sequence>
<keyword evidence="8" id="KW-0472">Membrane</keyword>
<dbReference type="SMART" id="SM00387">
    <property type="entry name" value="HATPase_c"/>
    <property type="match status" value="1"/>
</dbReference>
<dbReference type="SMART" id="SM00388">
    <property type="entry name" value="HisKA"/>
    <property type="match status" value="1"/>
</dbReference>
<keyword evidence="8" id="KW-1133">Transmembrane helix</keyword>
<evidence type="ECO:0000313" key="12">
    <source>
        <dbReference type="EMBL" id="GCL61999.1"/>
    </source>
</evidence>
<evidence type="ECO:0000313" key="13">
    <source>
        <dbReference type="Proteomes" id="UP000301751"/>
    </source>
</evidence>
<dbReference type="NCBIfam" id="TIGR00229">
    <property type="entry name" value="sensory_box"/>
    <property type="match status" value="1"/>
</dbReference>
<dbReference type="GO" id="GO:0000155">
    <property type="term" value="F:phosphorelay sensor kinase activity"/>
    <property type="evidence" value="ECO:0007669"/>
    <property type="project" value="InterPro"/>
</dbReference>
<proteinExistence type="predicted"/>
<keyword evidence="8" id="KW-0812">Transmembrane</keyword>
<dbReference type="PROSITE" id="PS50109">
    <property type="entry name" value="HIS_KIN"/>
    <property type="match status" value="1"/>
</dbReference>
<dbReference type="InterPro" id="IPR000700">
    <property type="entry name" value="PAS-assoc_C"/>
</dbReference>
<accession>A0A480AJT9</accession>
<evidence type="ECO:0000259" key="10">
    <source>
        <dbReference type="PROSITE" id="PS50112"/>
    </source>
</evidence>
<keyword evidence="6" id="KW-0902">Two-component regulatory system</keyword>
<comment type="catalytic activity">
    <reaction evidence="1">
        <text>ATP + protein L-histidine = ADP + protein N-phospho-L-histidine.</text>
        <dbReference type="EC" id="2.7.13.3"/>
    </reaction>
</comment>
<dbReference type="SUPFAM" id="SSF47384">
    <property type="entry name" value="Homodimeric domain of signal transducing histidine kinase"/>
    <property type="match status" value="1"/>
</dbReference>
<comment type="caution">
    <text evidence="12">The sequence shown here is derived from an EMBL/GenBank/DDBJ whole genome shotgun (WGS) entry which is preliminary data.</text>
</comment>
<evidence type="ECO:0000256" key="1">
    <source>
        <dbReference type="ARBA" id="ARBA00000085"/>
    </source>
</evidence>
<evidence type="ECO:0000259" key="9">
    <source>
        <dbReference type="PROSITE" id="PS50109"/>
    </source>
</evidence>
<dbReference type="InterPro" id="IPR003661">
    <property type="entry name" value="HisK_dim/P_dom"/>
</dbReference>
<dbReference type="Pfam" id="PF02518">
    <property type="entry name" value="HATPase_c"/>
    <property type="match status" value="1"/>
</dbReference>
<organism evidence="12 13">
    <name type="scientific">Pseudaquabacterium pictum</name>
    <dbReference type="NCBI Taxonomy" id="2315236"/>
    <lineage>
        <taxon>Bacteria</taxon>
        <taxon>Pseudomonadati</taxon>
        <taxon>Pseudomonadota</taxon>
        <taxon>Betaproteobacteria</taxon>
        <taxon>Burkholderiales</taxon>
        <taxon>Sphaerotilaceae</taxon>
        <taxon>Pseudaquabacterium</taxon>
    </lineage>
</organism>
<evidence type="ECO:0000256" key="7">
    <source>
        <dbReference type="SAM" id="MobiDB-lite"/>
    </source>
</evidence>
<keyword evidence="4" id="KW-0808">Transferase</keyword>
<protein>
    <recommendedName>
        <fullName evidence="2">histidine kinase</fullName>
        <ecNumber evidence="2">2.7.13.3</ecNumber>
    </recommendedName>
</protein>
<dbReference type="InterPro" id="IPR001610">
    <property type="entry name" value="PAC"/>
</dbReference>
<dbReference type="EC" id="2.7.13.3" evidence="2"/>
<feature type="transmembrane region" description="Helical" evidence="8">
    <location>
        <begin position="12"/>
        <end position="32"/>
    </location>
</feature>
<dbReference type="SMART" id="SM00091">
    <property type="entry name" value="PAS"/>
    <property type="match status" value="3"/>
</dbReference>
<dbReference type="Gene3D" id="3.30.450.20">
    <property type="entry name" value="PAS domain"/>
    <property type="match status" value="3"/>
</dbReference>
<dbReference type="InterPro" id="IPR005467">
    <property type="entry name" value="His_kinase_dom"/>
</dbReference>
<dbReference type="SMART" id="SM00086">
    <property type="entry name" value="PAC"/>
    <property type="match status" value="2"/>
</dbReference>
<dbReference type="RefSeq" id="WP_137731753.1">
    <property type="nucleotide sequence ID" value="NZ_BJCL01000002.1"/>
</dbReference>
<reference evidence="13" key="1">
    <citation type="submission" date="2019-03" db="EMBL/GenBank/DDBJ databases">
        <title>Aquabacterium pictum sp.nov., the first bacteriochlorophyll a-containing freshwater bacterium in the genus Aquabacterium of the class Betaproteobacteria.</title>
        <authorList>
            <person name="Hirose S."/>
            <person name="Tank M."/>
            <person name="Hara E."/>
            <person name="Tamaki H."/>
            <person name="Takaichi S."/>
            <person name="Haruta S."/>
            <person name="Hanada S."/>
        </authorList>
    </citation>
    <scope>NUCLEOTIDE SEQUENCE [LARGE SCALE GENOMIC DNA]</scope>
    <source>
        <strain evidence="13">W35</strain>
    </source>
</reference>
<dbReference type="InterPro" id="IPR004358">
    <property type="entry name" value="Sig_transdc_His_kin-like_C"/>
</dbReference>
<evidence type="ECO:0000256" key="6">
    <source>
        <dbReference type="ARBA" id="ARBA00023012"/>
    </source>
</evidence>
<gene>
    <name evidence="12" type="ORF">AQPW35_10800</name>
</gene>
<dbReference type="InterPro" id="IPR036097">
    <property type="entry name" value="HisK_dim/P_sf"/>
</dbReference>
<evidence type="ECO:0000256" key="4">
    <source>
        <dbReference type="ARBA" id="ARBA00022679"/>
    </source>
</evidence>
<dbReference type="Proteomes" id="UP000301751">
    <property type="component" value="Unassembled WGS sequence"/>
</dbReference>
<dbReference type="CDD" id="cd00075">
    <property type="entry name" value="HATPase"/>
    <property type="match status" value="1"/>
</dbReference>
<dbReference type="InterPro" id="IPR036890">
    <property type="entry name" value="HATPase_C_sf"/>
</dbReference>
<dbReference type="AlphaFoldDB" id="A0A480AJT9"/>
<dbReference type="InterPro" id="IPR003594">
    <property type="entry name" value="HATPase_dom"/>
</dbReference>
<dbReference type="PANTHER" id="PTHR43711:SF1">
    <property type="entry name" value="HISTIDINE KINASE 1"/>
    <property type="match status" value="1"/>
</dbReference>
<evidence type="ECO:0000256" key="3">
    <source>
        <dbReference type="ARBA" id="ARBA00022553"/>
    </source>
</evidence>